<keyword evidence="1" id="KW-0812">Transmembrane</keyword>
<name>A0A7D5RA14_9ARCH</name>
<dbReference type="AlphaFoldDB" id="A0A7D5RA14"/>
<feature type="transmembrane region" description="Helical" evidence="1">
    <location>
        <begin position="149"/>
        <end position="171"/>
    </location>
</feature>
<sequence length="175" mass="18952">MKISELRWVDRFIIAAIIQGAMITVMAIVIVAIQVTNSDINIIQYLSLSFEGTAKWFFLGIIFHLIIIIAIAVTALFYSHLEITLKKKFSRKSNVLAAIHLIGMNIGGAGSMMIMTYAGLAGTGLLTIFTEGKLGPKYPAIMDSFIEPIGGFIALLALGVMCGGMGFVLAYRNDS</sequence>
<keyword evidence="1" id="KW-0472">Membrane</keyword>
<dbReference type="EMBL" id="CP026995">
    <property type="protein sequence ID" value="QLH06084.1"/>
    <property type="molecule type" value="Genomic_DNA"/>
</dbReference>
<dbReference type="RefSeq" id="WP_179372145.1">
    <property type="nucleotide sequence ID" value="NZ_CP026995.1"/>
</dbReference>
<accession>A0A7D5RA14</accession>
<reference evidence="2 3" key="1">
    <citation type="submission" date="2018-02" db="EMBL/GenBank/DDBJ databases">
        <title>Complete genome of Nitrosopumilus ureaphilus PS0.</title>
        <authorList>
            <person name="Qin W."/>
            <person name="Zheng Y."/>
            <person name="Stahl D.A."/>
        </authorList>
    </citation>
    <scope>NUCLEOTIDE SEQUENCE [LARGE SCALE GENOMIC DNA]</scope>
    <source>
        <strain evidence="2 3">PS0</strain>
    </source>
</reference>
<feature type="transmembrane region" description="Helical" evidence="1">
    <location>
        <begin position="56"/>
        <end position="78"/>
    </location>
</feature>
<organism evidence="2 3">
    <name type="scientific">Nitrosopumilus ureiphilus</name>
    <dbReference type="NCBI Taxonomy" id="1470067"/>
    <lineage>
        <taxon>Archaea</taxon>
        <taxon>Nitrososphaerota</taxon>
        <taxon>Nitrososphaeria</taxon>
        <taxon>Nitrosopumilales</taxon>
        <taxon>Nitrosopumilaceae</taxon>
        <taxon>Nitrosopumilus</taxon>
    </lineage>
</organism>
<feature type="transmembrane region" description="Helical" evidence="1">
    <location>
        <begin position="12"/>
        <end position="36"/>
    </location>
</feature>
<evidence type="ECO:0000256" key="1">
    <source>
        <dbReference type="SAM" id="Phobius"/>
    </source>
</evidence>
<dbReference type="GeneID" id="56066910"/>
<dbReference type="KEGG" id="nue:C5F50_02570"/>
<protein>
    <submittedName>
        <fullName evidence="2">Uncharacterized protein</fullName>
    </submittedName>
</protein>
<evidence type="ECO:0000313" key="3">
    <source>
        <dbReference type="Proteomes" id="UP000509478"/>
    </source>
</evidence>
<evidence type="ECO:0000313" key="2">
    <source>
        <dbReference type="EMBL" id="QLH06084.1"/>
    </source>
</evidence>
<proteinExistence type="predicted"/>
<keyword evidence="1" id="KW-1133">Transmembrane helix</keyword>
<feature type="transmembrane region" description="Helical" evidence="1">
    <location>
        <begin position="99"/>
        <end position="129"/>
    </location>
</feature>
<dbReference type="OrthoDB" id="10607at2157"/>
<keyword evidence="3" id="KW-1185">Reference proteome</keyword>
<gene>
    <name evidence="2" type="ORF">C5F50_02570</name>
</gene>
<dbReference type="Proteomes" id="UP000509478">
    <property type="component" value="Chromosome"/>
</dbReference>